<evidence type="ECO:0000256" key="1">
    <source>
        <dbReference type="ARBA" id="ARBA00004496"/>
    </source>
</evidence>
<dbReference type="InterPro" id="IPR006700">
    <property type="entry name" value="RsmE"/>
</dbReference>
<dbReference type="InterPro" id="IPR029028">
    <property type="entry name" value="Alpha/beta_knot_MTases"/>
</dbReference>
<dbReference type="Pfam" id="PF20260">
    <property type="entry name" value="PUA_4"/>
    <property type="match status" value="1"/>
</dbReference>
<comment type="catalytic activity">
    <reaction evidence="9 10">
        <text>uridine(1498) in 16S rRNA + S-adenosyl-L-methionine = N(3)-methyluridine(1498) in 16S rRNA + S-adenosyl-L-homocysteine + H(+)</text>
        <dbReference type="Rhea" id="RHEA:42920"/>
        <dbReference type="Rhea" id="RHEA-COMP:10283"/>
        <dbReference type="Rhea" id="RHEA-COMP:10284"/>
        <dbReference type="ChEBI" id="CHEBI:15378"/>
        <dbReference type="ChEBI" id="CHEBI:57856"/>
        <dbReference type="ChEBI" id="CHEBI:59789"/>
        <dbReference type="ChEBI" id="CHEBI:65315"/>
        <dbReference type="ChEBI" id="CHEBI:74502"/>
        <dbReference type="EC" id="2.1.1.193"/>
    </reaction>
</comment>
<comment type="caution">
    <text evidence="13">The sequence shown here is derived from an EMBL/GenBank/DDBJ whole genome shotgun (WGS) entry which is preliminary data.</text>
</comment>
<dbReference type="CDD" id="cd18084">
    <property type="entry name" value="RsmE-like"/>
    <property type="match status" value="1"/>
</dbReference>
<dbReference type="Pfam" id="PF04452">
    <property type="entry name" value="Methyltrans_RNA"/>
    <property type="match status" value="1"/>
</dbReference>
<evidence type="ECO:0000313" key="13">
    <source>
        <dbReference type="EMBL" id="RFT16132.1"/>
    </source>
</evidence>
<protein>
    <recommendedName>
        <fullName evidence="10">Ribosomal RNA small subunit methyltransferase E</fullName>
        <ecNumber evidence="10">2.1.1.193</ecNumber>
    </recommendedName>
</protein>
<keyword evidence="4 10" id="KW-0698">rRNA processing</keyword>
<dbReference type="GO" id="GO:0070042">
    <property type="term" value="F:rRNA (uridine-N3-)-methyltransferase activity"/>
    <property type="evidence" value="ECO:0007669"/>
    <property type="project" value="TreeGrafter"/>
</dbReference>
<evidence type="ECO:0000256" key="10">
    <source>
        <dbReference type="PIRNR" id="PIRNR015601"/>
    </source>
</evidence>
<dbReference type="EC" id="2.1.1.193" evidence="10"/>
<comment type="function">
    <text evidence="8 10">Specifically methylates the N3 position of the uracil ring of uridine 1498 (m3U1498) in 16S rRNA. Acts on the fully assembled 30S ribosomal subunit.</text>
</comment>
<organism evidence="13 14">
    <name type="scientific">Candidatus Saccharicenans subterraneus</name>
    <dbReference type="NCBI Taxonomy" id="2508984"/>
    <lineage>
        <taxon>Bacteria</taxon>
        <taxon>Candidatus Aminicenantota</taxon>
        <taxon>Candidatus Aminicenantia</taxon>
        <taxon>Candidatus Aminicenantales</taxon>
        <taxon>Candidatus Saccharicenantaceae</taxon>
        <taxon>Candidatus Saccharicenans</taxon>
    </lineage>
</organism>
<evidence type="ECO:0000256" key="9">
    <source>
        <dbReference type="ARBA" id="ARBA00047944"/>
    </source>
</evidence>
<dbReference type="PIRSF" id="PIRSF015601">
    <property type="entry name" value="MTase_slr0722"/>
    <property type="match status" value="1"/>
</dbReference>
<comment type="similarity">
    <text evidence="2 10">Belongs to the RNA methyltransferase RsmE family.</text>
</comment>
<evidence type="ECO:0000259" key="12">
    <source>
        <dbReference type="Pfam" id="PF20260"/>
    </source>
</evidence>
<dbReference type="GO" id="GO:0005737">
    <property type="term" value="C:cytoplasm"/>
    <property type="evidence" value="ECO:0007669"/>
    <property type="project" value="UniProtKB-SubCell"/>
</dbReference>
<keyword evidence="7 10" id="KW-0949">S-adenosyl-L-methionine</keyword>
<dbReference type="PANTHER" id="PTHR30027">
    <property type="entry name" value="RIBOSOMAL RNA SMALL SUBUNIT METHYLTRANSFERASE E"/>
    <property type="match status" value="1"/>
</dbReference>
<dbReference type="SUPFAM" id="SSF88697">
    <property type="entry name" value="PUA domain-like"/>
    <property type="match status" value="1"/>
</dbReference>
<dbReference type="PANTHER" id="PTHR30027:SF3">
    <property type="entry name" value="16S RRNA (URACIL(1498)-N(3))-METHYLTRANSFERASE"/>
    <property type="match status" value="1"/>
</dbReference>
<keyword evidence="3 10" id="KW-0963">Cytoplasm</keyword>
<dbReference type="GO" id="GO:0070475">
    <property type="term" value="P:rRNA base methylation"/>
    <property type="evidence" value="ECO:0007669"/>
    <property type="project" value="TreeGrafter"/>
</dbReference>
<keyword evidence="5 10" id="KW-0489">Methyltransferase</keyword>
<gene>
    <name evidence="13" type="ORF">OP8BY_2138</name>
</gene>
<evidence type="ECO:0000256" key="8">
    <source>
        <dbReference type="ARBA" id="ARBA00025699"/>
    </source>
</evidence>
<evidence type="ECO:0000256" key="7">
    <source>
        <dbReference type="ARBA" id="ARBA00022691"/>
    </source>
</evidence>
<dbReference type="InterPro" id="IPR029026">
    <property type="entry name" value="tRNA_m1G_MTases_N"/>
</dbReference>
<dbReference type="InterPro" id="IPR046886">
    <property type="entry name" value="RsmE_MTase_dom"/>
</dbReference>
<sequence>MTSNQFFIREWPAGLDRFCLEGQEHHHLSRVARVKPGNLVWLTDGRGRRLLAEVEFVEEERTWLRPLKTKEEAIKTRVILGLGLTRPAVFDFIIEKATELGVSEIQPLMTRRSQPLPPDRLDKKIQRWERIAREALKQCKGGSLPHIGFPLKLEQAVGRKVNGSKFYLSEDSPRYFRDILIEDRTDEIFLLAGPEGGWTEEEKELLDRAGFQGLSLGSRILKTETAVISALSLISHFWNW</sequence>
<feature type="domain" description="Ribosomal RNA small subunit methyltransferase E methyltransferase" evidence="11">
    <location>
        <begin position="75"/>
        <end position="235"/>
    </location>
</feature>
<evidence type="ECO:0000256" key="2">
    <source>
        <dbReference type="ARBA" id="ARBA00005528"/>
    </source>
</evidence>
<dbReference type="Proteomes" id="UP000257323">
    <property type="component" value="Unassembled WGS sequence"/>
</dbReference>
<dbReference type="SUPFAM" id="SSF75217">
    <property type="entry name" value="alpha/beta knot"/>
    <property type="match status" value="1"/>
</dbReference>
<evidence type="ECO:0000256" key="4">
    <source>
        <dbReference type="ARBA" id="ARBA00022552"/>
    </source>
</evidence>
<name>A0A3E2BNA5_9BACT</name>
<evidence type="ECO:0000256" key="5">
    <source>
        <dbReference type="ARBA" id="ARBA00022603"/>
    </source>
</evidence>
<dbReference type="EMBL" id="QUAH01000005">
    <property type="protein sequence ID" value="RFT16132.1"/>
    <property type="molecule type" value="Genomic_DNA"/>
</dbReference>
<comment type="subcellular location">
    <subcellularLocation>
        <location evidence="1 10">Cytoplasm</location>
    </subcellularLocation>
</comment>
<dbReference type="InterPro" id="IPR046887">
    <property type="entry name" value="RsmE_PUA-like"/>
</dbReference>
<evidence type="ECO:0000313" key="14">
    <source>
        <dbReference type="Proteomes" id="UP000257323"/>
    </source>
</evidence>
<dbReference type="Gene3D" id="3.40.1280.10">
    <property type="match status" value="1"/>
</dbReference>
<evidence type="ECO:0000256" key="3">
    <source>
        <dbReference type="ARBA" id="ARBA00022490"/>
    </source>
</evidence>
<dbReference type="NCBIfam" id="TIGR00046">
    <property type="entry name" value="RsmE family RNA methyltransferase"/>
    <property type="match status" value="1"/>
</dbReference>
<evidence type="ECO:0000256" key="6">
    <source>
        <dbReference type="ARBA" id="ARBA00022679"/>
    </source>
</evidence>
<feature type="domain" description="Ribosomal RNA small subunit methyltransferase E PUA-like" evidence="12">
    <location>
        <begin position="20"/>
        <end position="57"/>
    </location>
</feature>
<proteinExistence type="inferred from homology"/>
<keyword evidence="6 10" id="KW-0808">Transferase</keyword>
<dbReference type="AlphaFoldDB" id="A0A3E2BNA5"/>
<dbReference type="InterPro" id="IPR015947">
    <property type="entry name" value="PUA-like_sf"/>
</dbReference>
<evidence type="ECO:0000259" key="11">
    <source>
        <dbReference type="Pfam" id="PF04452"/>
    </source>
</evidence>
<reference evidence="13 14" key="1">
    <citation type="submission" date="2018-08" db="EMBL/GenBank/DDBJ databases">
        <title>Genome analysis of the thermophilic bacterium of the candidate phylum Aminicenantes from deep subsurface aquifer revealed its physiology and ecological role.</title>
        <authorList>
            <person name="Kadnikov V.V."/>
            <person name="Mardanov A.V."/>
            <person name="Beletsky A.V."/>
            <person name="Karnachuk O.V."/>
            <person name="Ravin N.V."/>
        </authorList>
    </citation>
    <scope>NUCLEOTIDE SEQUENCE [LARGE SCALE GENOMIC DNA]</scope>
    <source>
        <strain evidence="13">BY38</strain>
    </source>
</reference>
<accession>A0A3E2BNA5</accession>